<keyword evidence="3" id="KW-1185">Reference proteome</keyword>
<feature type="compositionally biased region" description="Low complexity" evidence="1">
    <location>
        <begin position="399"/>
        <end position="416"/>
    </location>
</feature>
<sequence>MKVSSAGNGCKAGMSDMTLKTRSLQVAMKLMSVKKGTYELYLSKYGELDNKIMNTYLDASKEALLNDFVANDKYTTHPFLFMNEMYAELLIRGKLTPRIIVEEIYKRYGIPLKNELQTKVLQRLRGRCKRMRLTYKFEDGKLFFTSPHNKKKLIWCPPTLLHYVIACVHENWDCDDYTLRKHRDENEIQSILAAKYHNISKFLIHDVVAACPDCKPLSSKKFNITRVNVLPLTRYSFQRLQVKILSAADYSCVCPKDNCTKNAILYIGDYHSGAVWLFALDGEEDATDILLVLEMFLNVVLITPKHIQVDNQKIFRDENIAKFLADNNIEVVFEYRSKFLETVEDTIKEVITTWIGEHKGHSINQRPNTTSTVTDGANIEANNAQPATSDNSSLTSQQTSNNNNINYATNNTNNNVGMNTINNVGMNTNNNVNDNNNNNSMMMDMGGNTNQYMGMGYNHMTLGVPSNMGLNMNIGAMGNMNMNVDNNPSNMNMLLNQDHHSGYQQQQFQQGYQQAYQQQQEFQQPPHHSLALPQLRQPMQPISSQVIEQQQEESQPDEQAQDAEPVSNDTPPWCCKLREISMKLNLVPDPILKNTPFDTLYSLPTTAENLFDPKEDAAPEQIDMKYLEPFFEGYEGPPPPSVHRKELCQNGDDAFAESPGVTDVEDRTVVDDPTVDDNDDESDEEGIETEDTCIDRTIPSDEKKPNKISKKNRVAKKLNVVQNGLLKKVFTTNNHTGNTTTSGSASSSNTVQQPPRIKELVHKSAAKDIVLPLRHAGT</sequence>
<feature type="region of interest" description="Disordered" evidence="1">
    <location>
        <begin position="730"/>
        <end position="754"/>
    </location>
</feature>
<feature type="compositionally biased region" description="Low complexity" evidence="1">
    <location>
        <begin position="731"/>
        <end position="750"/>
    </location>
</feature>
<feature type="region of interest" description="Disordered" evidence="1">
    <location>
        <begin position="544"/>
        <end position="572"/>
    </location>
</feature>
<evidence type="ECO:0000313" key="2">
    <source>
        <dbReference type="EMBL" id="CCD24615.1"/>
    </source>
</evidence>
<proteinExistence type="predicted"/>
<reference evidence="2 3" key="1">
    <citation type="journal article" date="2011" name="Proc. Natl. Acad. Sci. U.S.A.">
        <title>Evolutionary erosion of yeast sex chromosomes by mating-type switching accidents.</title>
        <authorList>
            <person name="Gordon J.L."/>
            <person name="Armisen D."/>
            <person name="Proux-Wera E."/>
            <person name="Oheigeartaigh S.S."/>
            <person name="Byrne K.P."/>
            <person name="Wolfe K.H."/>
        </authorList>
    </citation>
    <scope>NUCLEOTIDE SEQUENCE [LARGE SCALE GENOMIC DNA]</scope>
    <source>
        <strain evidence="3">ATCC 10597 / BCRC 20456 / CBS 421 / NBRC 0211 / NRRL Y-12639</strain>
    </source>
</reference>
<dbReference type="HOGENOM" id="CLU_359836_0_0_1"/>
<name>G0WA04_NAUDC</name>
<dbReference type="SUPFAM" id="SSF53098">
    <property type="entry name" value="Ribonuclease H-like"/>
    <property type="match status" value="1"/>
</dbReference>
<evidence type="ECO:0000256" key="1">
    <source>
        <dbReference type="SAM" id="MobiDB-lite"/>
    </source>
</evidence>
<dbReference type="EMBL" id="HE580270">
    <property type="protein sequence ID" value="CCD24615.1"/>
    <property type="molecule type" value="Genomic_DNA"/>
</dbReference>
<organism evidence="2 3">
    <name type="scientific">Naumovozyma dairenensis (strain ATCC 10597 / BCRC 20456 / CBS 421 / NBRC 0211 / NRRL Y-12639)</name>
    <name type="common">Saccharomyces dairenensis</name>
    <dbReference type="NCBI Taxonomy" id="1071378"/>
    <lineage>
        <taxon>Eukaryota</taxon>
        <taxon>Fungi</taxon>
        <taxon>Dikarya</taxon>
        <taxon>Ascomycota</taxon>
        <taxon>Saccharomycotina</taxon>
        <taxon>Saccharomycetes</taxon>
        <taxon>Saccharomycetales</taxon>
        <taxon>Saccharomycetaceae</taxon>
        <taxon>Naumovozyma</taxon>
    </lineage>
</organism>
<feature type="region of interest" description="Disordered" evidence="1">
    <location>
        <begin position="382"/>
        <end position="416"/>
    </location>
</feature>
<gene>
    <name evidence="2" type="primary">NDAI0D03010</name>
    <name evidence="2" type="ordered locus">NDAI_0D03010</name>
</gene>
<dbReference type="RefSeq" id="XP_003669858.1">
    <property type="nucleotide sequence ID" value="XM_003669810.1"/>
</dbReference>
<dbReference type="AlphaFoldDB" id="G0WA04"/>
<dbReference type="Gene3D" id="3.30.420.10">
    <property type="entry name" value="Ribonuclease H-like superfamily/Ribonuclease H"/>
    <property type="match status" value="1"/>
</dbReference>
<feature type="compositionally biased region" description="Polar residues" evidence="1">
    <location>
        <begin position="382"/>
        <end position="398"/>
    </location>
</feature>
<evidence type="ECO:0000313" key="3">
    <source>
        <dbReference type="Proteomes" id="UP000000689"/>
    </source>
</evidence>
<feature type="compositionally biased region" description="Acidic residues" evidence="1">
    <location>
        <begin position="550"/>
        <end position="561"/>
    </location>
</feature>
<dbReference type="GO" id="GO:0003676">
    <property type="term" value="F:nucleic acid binding"/>
    <property type="evidence" value="ECO:0007669"/>
    <property type="project" value="InterPro"/>
</dbReference>
<feature type="region of interest" description="Disordered" evidence="1">
    <location>
        <begin position="670"/>
        <end position="690"/>
    </location>
</feature>
<protein>
    <submittedName>
        <fullName evidence="2">Uncharacterized protein</fullName>
    </submittedName>
</protein>
<dbReference type="Proteomes" id="UP000000689">
    <property type="component" value="Chromosome 4"/>
</dbReference>
<dbReference type="InterPro" id="IPR012337">
    <property type="entry name" value="RNaseH-like_sf"/>
</dbReference>
<accession>G0WA04</accession>
<dbReference type="KEGG" id="ndi:NDAI_0D03010"/>
<feature type="compositionally biased region" description="Acidic residues" evidence="1">
    <location>
        <begin position="673"/>
        <end position="690"/>
    </location>
</feature>
<dbReference type="GeneID" id="11495272"/>
<dbReference type="InterPro" id="IPR036397">
    <property type="entry name" value="RNaseH_sf"/>
</dbReference>